<accession>A0A3P1T420</accession>
<dbReference type="AlphaFoldDB" id="A0A3P1T420"/>
<comment type="caution">
    <text evidence="1">The sequence shown here is derived from an EMBL/GenBank/DDBJ whole genome shotgun (WGS) entry which is preliminary data.</text>
</comment>
<reference evidence="1 2" key="1">
    <citation type="submission" date="2018-11" db="EMBL/GenBank/DDBJ databases">
        <title>Genomes From Bacteria Associated with the Canine Oral Cavity: a Test Case for Automated Genome-Based Taxonomic Assignment.</title>
        <authorList>
            <person name="Coil D.A."/>
            <person name="Jospin G."/>
            <person name="Darling A.E."/>
            <person name="Wallis C."/>
            <person name="Davis I.J."/>
            <person name="Harris S."/>
            <person name="Eisen J.A."/>
            <person name="Holcombe L.J."/>
            <person name="O'Flynn C."/>
        </authorList>
    </citation>
    <scope>NUCLEOTIDE SEQUENCE [LARGE SCALE GENOMIC DNA]</scope>
    <source>
        <strain evidence="1 2">OH887_COT-365</strain>
    </source>
</reference>
<dbReference type="EMBL" id="RQZG01000018">
    <property type="protein sequence ID" value="RRD03556.1"/>
    <property type="molecule type" value="Genomic_DNA"/>
</dbReference>
<dbReference type="Proteomes" id="UP000280819">
    <property type="component" value="Unassembled WGS sequence"/>
</dbReference>
<organism evidence="1 2">
    <name type="scientific">Arachnia propionica</name>
    <dbReference type="NCBI Taxonomy" id="1750"/>
    <lineage>
        <taxon>Bacteria</taxon>
        <taxon>Bacillati</taxon>
        <taxon>Actinomycetota</taxon>
        <taxon>Actinomycetes</taxon>
        <taxon>Propionibacteriales</taxon>
        <taxon>Propionibacteriaceae</taxon>
        <taxon>Arachnia</taxon>
    </lineage>
</organism>
<protein>
    <submittedName>
        <fullName evidence="1">Uncharacterized protein</fullName>
    </submittedName>
</protein>
<name>A0A3P1T420_9ACTN</name>
<gene>
    <name evidence="1" type="ORF">EII34_13255</name>
</gene>
<proteinExistence type="predicted"/>
<evidence type="ECO:0000313" key="2">
    <source>
        <dbReference type="Proteomes" id="UP000280819"/>
    </source>
</evidence>
<dbReference type="RefSeq" id="WP_124845648.1">
    <property type="nucleotide sequence ID" value="NZ_RQZG01000018.1"/>
</dbReference>
<evidence type="ECO:0000313" key="1">
    <source>
        <dbReference type="EMBL" id="RRD03556.1"/>
    </source>
</evidence>
<sequence length="177" mass="18992">MPRIRYFDQDALVPGEKEVLGFVDAAGAPCLAATYSGGRLERRNLLAGEALEAWEASGFFVLAEADGFGSVAVVVDGGLFQARRLSDGEVLLSVDPPAADLWRVLPCTNAEGARRWVCLFGRELHVLDPMSGRWFDPVSISYPVRGKDEDMVHDVCAVPGGGVALGLVNGWAMVDLD</sequence>